<reference evidence="1 3" key="1">
    <citation type="journal article" date="2020" name="Stud. Mycol.">
        <title>101 Dothideomycetes genomes: a test case for predicting lifestyles and emergence of pathogens.</title>
        <authorList>
            <person name="Haridas S."/>
            <person name="Albert R."/>
            <person name="Binder M."/>
            <person name="Bloem J."/>
            <person name="Labutti K."/>
            <person name="Salamov A."/>
            <person name="Andreopoulos B."/>
            <person name="Baker S."/>
            <person name="Barry K."/>
            <person name="Bills G."/>
            <person name="Bluhm B."/>
            <person name="Cannon C."/>
            <person name="Castanera R."/>
            <person name="Culley D."/>
            <person name="Daum C."/>
            <person name="Ezra D."/>
            <person name="Gonzalez J."/>
            <person name="Henrissat B."/>
            <person name="Kuo A."/>
            <person name="Liang C."/>
            <person name="Lipzen A."/>
            <person name="Lutzoni F."/>
            <person name="Magnuson J."/>
            <person name="Mondo S."/>
            <person name="Nolan M."/>
            <person name="Ohm R."/>
            <person name="Pangilinan J."/>
            <person name="Park H.-J."/>
            <person name="Ramirez L."/>
            <person name="Alfaro M."/>
            <person name="Sun H."/>
            <person name="Tritt A."/>
            <person name="Yoshinaga Y."/>
            <person name="Zwiers L.-H."/>
            <person name="Turgeon B."/>
            <person name="Goodwin S."/>
            <person name="Spatafora J."/>
            <person name="Crous P."/>
            <person name="Grigoriev I."/>
        </authorList>
    </citation>
    <scope>NUCLEOTIDE SEQUENCE</scope>
    <source>
        <strain evidence="1 3">CBS 304.34</strain>
    </source>
</reference>
<feature type="non-terminal residue" evidence="1">
    <location>
        <position position="140"/>
    </location>
</feature>
<evidence type="ECO:0000313" key="1">
    <source>
        <dbReference type="EMBL" id="KAF2805794.1"/>
    </source>
</evidence>
<name>A0A6A6YCP7_9PEZI</name>
<dbReference type="OrthoDB" id="2958217at2759"/>
<dbReference type="AlphaFoldDB" id="A0A6A6YCP7"/>
<protein>
    <recommendedName>
        <fullName evidence="4">Heterokaryon incompatibility domain-containing protein</fullName>
    </recommendedName>
</protein>
<feature type="non-terminal residue" evidence="1">
    <location>
        <position position="1"/>
    </location>
</feature>
<evidence type="ECO:0000313" key="2">
    <source>
        <dbReference type="Proteomes" id="UP000504636"/>
    </source>
</evidence>
<gene>
    <name evidence="1 3" type="ORF">BDZ99DRAFT_360225</name>
</gene>
<organism evidence="1">
    <name type="scientific">Mytilinidion resinicola</name>
    <dbReference type="NCBI Taxonomy" id="574789"/>
    <lineage>
        <taxon>Eukaryota</taxon>
        <taxon>Fungi</taxon>
        <taxon>Dikarya</taxon>
        <taxon>Ascomycota</taxon>
        <taxon>Pezizomycotina</taxon>
        <taxon>Dothideomycetes</taxon>
        <taxon>Pleosporomycetidae</taxon>
        <taxon>Mytilinidiales</taxon>
        <taxon>Mytilinidiaceae</taxon>
        <taxon>Mytilinidion</taxon>
    </lineage>
</organism>
<reference evidence="3" key="3">
    <citation type="submission" date="2025-04" db="UniProtKB">
        <authorList>
            <consortium name="RefSeq"/>
        </authorList>
    </citation>
    <scope>IDENTIFICATION</scope>
    <source>
        <strain evidence="3">CBS 304.34</strain>
    </source>
</reference>
<reference evidence="3" key="2">
    <citation type="submission" date="2020-04" db="EMBL/GenBank/DDBJ databases">
        <authorList>
            <consortium name="NCBI Genome Project"/>
        </authorList>
    </citation>
    <scope>NUCLEOTIDE SEQUENCE</scope>
    <source>
        <strain evidence="3">CBS 304.34</strain>
    </source>
</reference>
<dbReference type="PANTHER" id="PTHR33112:SF16">
    <property type="entry name" value="HETEROKARYON INCOMPATIBILITY DOMAIN-CONTAINING PROTEIN"/>
    <property type="match status" value="1"/>
</dbReference>
<sequence>PLLSRGWVYQEMALSRCVLHFSANELRWQCKQEAFCECGEAFTGSLFNNRDPMIKDTGGNSSLANIEAPSSELSLPQQSMDWALLWHKAVADYTALDLTKVSDRQWAILGIASYYEKRRDCRYLAGLWEGTLVLDLTGSL</sequence>
<accession>A0A6A6YCP7</accession>
<dbReference type="PANTHER" id="PTHR33112">
    <property type="entry name" value="DOMAIN PROTEIN, PUTATIVE-RELATED"/>
    <property type="match status" value="1"/>
</dbReference>
<dbReference type="RefSeq" id="XP_033572758.1">
    <property type="nucleotide sequence ID" value="XM_033714667.1"/>
</dbReference>
<evidence type="ECO:0008006" key="4">
    <source>
        <dbReference type="Google" id="ProtNLM"/>
    </source>
</evidence>
<keyword evidence="2" id="KW-1185">Reference proteome</keyword>
<dbReference type="EMBL" id="MU003708">
    <property type="protein sequence ID" value="KAF2805794.1"/>
    <property type="molecule type" value="Genomic_DNA"/>
</dbReference>
<proteinExistence type="predicted"/>
<evidence type="ECO:0000313" key="3">
    <source>
        <dbReference type="RefSeq" id="XP_033572758.1"/>
    </source>
</evidence>
<dbReference type="GeneID" id="54455560"/>
<dbReference type="Proteomes" id="UP000504636">
    <property type="component" value="Unplaced"/>
</dbReference>